<dbReference type="STRING" id="1569628.A0A316ULU4"/>
<name>A0A316ULU4_9BASI</name>
<dbReference type="PANTHER" id="PTHR46030:SF1">
    <property type="entry name" value="ALPHA-KETOGLUTARATE-DEPENDENT DIOXYGENASE ALKB HOMOLOG 6"/>
    <property type="match status" value="1"/>
</dbReference>
<organism evidence="10 11">
    <name type="scientific">Jaminaea rosea</name>
    <dbReference type="NCBI Taxonomy" id="1569628"/>
    <lineage>
        <taxon>Eukaryota</taxon>
        <taxon>Fungi</taxon>
        <taxon>Dikarya</taxon>
        <taxon>Basidiomycota</taxon>
        <taxon>Ustilaginomycotina</taxon>
        <taxon>Exobasidiomycetes</taxon>
        <taxon>Microstromatales</taxon>
        <taxon>Microstromatales incertae sedis</taxon>
        <taxon>Jaminaea</taxon>
    </lineage>
</organism>
<comment type="subcellular location">
    <subcellularLocation>
        <location evidence="1">Nucleus</location>
    </subcellularLocation>
</comment>
<dbReference type="GO" id="GO:0005634">
    <property type="term" value="C:nucleus"/>
    <property type="evidence" value="ECO:0007669"/>
    <property type="project" value="UniProtKB-SubCell"/>
</dbReference>
<proteinExistence type="inferred from homology"/>
<protein>
    <recommendedName>
        <fullName evidence="9">Fe2OG dioxygenase domain-containing protein</fullName>
    </recommendedName>
</protein>
<dbReference type="InterPro" id="IPR005123">
    <property type="entry name" value="Oxoglu/Fe-dep_dioxygenase_dom"/>
</dbReference>
<gene>
    <name evidence="10" type="ORF">BDZ90DRAFT_280782</name>
</gene>
<keyword evidence="11" id="KW-1185">Reference proteome</keyword>
<dbReference type="InterPro" id="IPR032862">
    <property type="entry name" value="ALKBH6"/>
</dbReference>
<keyword evidence="7" id="KW-0539">Nucleus</keyword>
<dbReference type="Pfam" id="PF13532">
    <property type="entry name" value="2OG-FeII_Oxy_2"/>
    <property type="match status" value="1"/>
</dbReference>
<keyword evidence="3" id="KW-0479">Metal-binding</keyword>
<dbReference type="GO" id="GO:0051213">
    <property type="term" value="F:dioxygenase activity"/>
    <property type="evidence" value="ECO:0007669"/>
    <property type="project" value="UniProtKB-KW"/>
</dbReference>
<dbReference type="OrthoDB" id="412814at2759"/>
<accession>A0A316ULU4</accession>
<evidence type="ECO:0000313" key="10">
    <source>
        <dbReference type="EMBL" id="PWN26256.1"/>
    </source>
</evidence>
<evidence type="ECO:0000256" key="1">
    <source>
        <dbReference type="ARBA" id="ARBA00004123"/>
    </source>
</evidence>
<evidence type="ECO:0000313" key="11">
    <source>
        <dbReference type="Proteomes" id="UP000245884"/>
    </source>
</evidence>
<dbReference type="Proteomes" id="UP000245884">
    <property type="component" value="Unassembled WGS sequence"/>
</dbReference>
<dbReference type="InterPro" id="IPR027450">
    <property type="entry name" value="AlkB-like"/>
</dbReference>
<evidence type="ECO:0000256" key="2">
    <source>
        <dbReference type="ARBA" id="ARBA00007879"/>
    </source>
</evidence>
<dbReference type="EMBL" id="KZ819672">
    <property type="protein sequence ID" value="PWN26256.1"/>
    <property type="molecule type" value="Genomic_DNA"/>
</dbReference>
<evidence type="ECO:0000256" key="6">
    <source>
        <dbReference type="ARBA" id="ARBA00023004"/>
    </source>
</evidence>
<feature type="compositionally biased region" description="Low complexity" evidence="8">
    <location>
        <begin position="191"/>
        <end position="204"/>
    </location>
</feature>
<evidence type="ECO:0000259" key="9">
    <source>
        <dbReference type="PROSITE" id="PS51471"/>
    </source>
</evidence>
<evidence type="ECO:0000256" key="8">
    <source>
        <dbReference type="SAM" id="MobiDB-lite"/>
    </source>
</evidence>
<evidence type="ECO:0000256" key="5">
    <source>
        <dbReference type="ARBA" id="ARBA00023002"/>
    </source>
</evidence>
<comment type="similarity">
    <text evidence="2">Belongs to the alkB family.</text>
</comment>
<dbReference type="SUPFAM" id="SSF51197">
    <property type="entry name" value="Clavaminate synthase-like"/>
    <property type="match status" value="1"/>
</dbReference>
<dbReference type="GeneID" id="37031134"/>
<evidence type="ECO:0000256" key="3">
    <source>
        <dbReference type="ARBA" id="ARBA00022723"/>
    </source>
</evidence>
<feature type="region of interest" description="Disordered" evidence="8">
    <location>
        <begin position="181"/>
        <end position="207"/>
    </location>
</feature>
<keyword evidence="5" id="KW-0560">Oxidoreductase</keyword>
<dbReference type="PROSITE" id="PS51471">
    <property type="entry name" value="FE2OG_OXY"/>
    <property type="match status" value="1"/>
</dbReference>
<keyword evidence="6" id="KW-0408">Iron</keyword>
<keyword evidence="4" id="KW-0223">Dioxygenase</keyword>
<dbReference type="GO" id="GO:0046872">
    <property type="term" value="F:metal ion binding"/>
    <property type="evidence" value="ECO:0007669"/>
    <property type="project" value="UniProtKB-KW"/>
</dbReference>
<dbReference type="RefSeq" id="XP_025360868.1">
    <property type="nucleotide sequence ID" value="XM_025509311.1"/>
</dbReference>
<reference evidence="10 11" key="1">
    <citation type="journal article" date="2018" name="Mol. Biol. Evol.">
        <title>Broad Genomic Sampling Reveals a Smut Pathogenic Ancestry of the Fungal Clade Ustilaginomycotina.</title>
        <authorList>
            <person name="Kijpornyongpan T."/>
            <person name="Mondo S.J."/>
            <person name="Barry K."/>
            <person name="Sandor L."/>
            <person name="Lee J."/>
            <person name="Lipzen A."/>
            <person name="Pangilinan J."/>
            <person name="LaButti K."/>
            <person name="Hainaut M."/>
            <person name="Henrissat B."/>
            <person name="Grigoriev I.V."/>
            <person name="Spatafora J.W."/>
            <person name="Aime M.C."/>
        </authorList>
    </citation>
    <scope>NUCLEOTIDE SEQUENCE [LARGE SCALE GENOMIC DNA]</scope>
    <source>
        <strain evidence="10 11">MCA 5214</strain>
    </source>
</reference>
<dbReference type="AlphaFoldDB" id="A0A316ULU4"/>
<sequence length="315" mass="34713">MASYTVVKTPEELEKYRVRIPDDVWPSTSTRASQPSPGQDGFFYIPAFVSEDEERYLIQKIQDAPQPKWKTLQNRSGQSLCRLQYWGGQVSSRGERSVLIPESFPDFMTKFPPLIERIAQTSAFAGSAHASPNHCLVNEYLPGQGILPHEDGAAYWPAVATVSVASHTLLDIYRWATEKPEGAEGADDDGSAQASQGDAAAARPARGKAREQEAAFSILQEPRSLLITTGAAYRDFLHGIAERTRDEAAHLAKVVNVADLRDVDLRAKVDGVIASSRDGDETSHDVLVRETRYSLTFRDVEKVSKGLAGLLNKKR</sequence>
<dbReference type="Gene3D" id="2.60.120.590">
    <property type="entry name" value="Alpha-ketoglutarate-dependent dioxygenase AlkB-like"/>
    <property type="match status" value="1"/>
</dbReference>
<dbReference type="PANTHER" id="PTHR46030">
    <property type="entry name" value="ALPHA-KETOGLUTARATE-DEPENDENT DIOXYGENASE ALKB HOMOLOG 6"/>
    <property type="match status" value="1"/>
</dbReference>
<evidence type="ECO:0000256" key="4">
    <source>
        <dbReference type="ARBA" id="ARBA00022964"/>
    </source>
</evidence>
<feature type="domain" description="Fe2OG dioxygenase" evidence="9">
    <location>
        <begin position="131"/>
        <end position="301"/>
    </location>
</feature>
<dbReference type="InterPro" id="IPR037151">
    <property type="entry name" value="AlkB-like_sf"/>
</dbReference>
<evidence type="ECO:0000256" key="7">
    <source>
        <dbReference type="ARBA" id="ARBA00023242"/>
    </source>
</evidence>